<organism evidence="4 5">
    <name type="scientific">Botrimarina hoheduenensis</name>
    <dbReference type="NCBI Taxonomy" id="2528000"/>
    <lineage>
        <taxon>Bacteria</taxon>
        <taxon>Pseudomonadati</taxon>
        <taxon>Planctomycetota</taxon>
        <taxon>Planctomycetia</taxon>
        <taxon>Pirellulales</taxon>
        <taxon>Lacipirellulaceae</taxon>
        <taxon>Botrimarina</taxon>
    </lineage>
</organism>
<sequence length="278" mass="30035">MTTPLWQIDSFAEEPFTGNPAAVALLPHAASDSWMRRVAAEMNLSEAAFVVAEGNRYRLRWFTPTVEVDLCGHATLAAAHALWESGVCKAGLPIEFATRSGPLIATQTDGKIVLNLPATVSTPTHAPATVLKALGVHPISTRHFTQGLMLELATEEEIRSAAPDYLRLAEAEEDDFIITARSRDPRYDFVSRFFAPAHGINEDPVTGWAHCCLGPYWATKLGKNELTGRQLSNRGGTVGVRVLGKDPASDQPDGDRVELAGKAITVLRGELVTPVDPS</sequence>
<dbReference type="PIRSF" id="PIRSF016184">
    <property type="entry name" value="PhzC_PhzF"/>
    <property type="match status" value="1"/>
</dbReference>
<evidence type="ECO:0000256" key="2">
    <source>
        <dbReference type="ARBA" id="ARBA00023235"/>
    </source>
</evidence>
<dbReference type="Gene3D" id="3.10.310.10">
    <property type="entry name" value="Diaminopimelate Epimerase, Chain A, domain 1"/>
    <property type="match status" value="2"/>
</dbReference>
<dbReference type="NCBIfam" id="TIGR00654">
    <property type="entry name" value="PhzF_family"/>
    <property type="match status" value="1"/>
</dbReference>
<dbReference type="GO" id="GO:0005737">
    <property type="term" value="C:cytoplasm"/>
    <property type="evidence" value="ECO:0007669"/>
    <property type="project" value="TreeGrafter"/>
</dbReference>
<evidence type="ECO:0000313" key="5">
    <source>
        <dbReference type="Proteomes" id="UP000318995"/>
    </source>
</evidence>
<comment type="similarity">
    <text evidence="1">Belongs to the PhzF family.</text>
</comment>
<evidence type="ECO:0000313" key="4">
    <source>
        <dbReference type="EMBL" id="TWT40758.1"/>
    </source>
</evidence>
<proteinExistence type="inferred from homology"/>
<dbReference type="Proteomes" id="UP000318995">
    <property type="component" value="Unassembled WGS sequence"/>
</dbReference>
<dbReference type="GO" id="GO:0016853">
    <property type="term" value="F:isomerase activity"/>
    <property type="evidence" value="ECO:0007669"/>
    <property type="project" value="UniProtKB-KW"/>
</dbReference>
<dbReference type="OrthoDB" id="9788221at2"/>
<dbReference type="SUPFAM" id="SSF54506">
    <property type="entry name" value="Diaminopimelate epimerase-like"/>
    <property type="match status" value="1"/>
</dbReference>
<protein>
    <submittedName>
        <fullName evidence="4">Putative isomerase YddE</fullName>
        <ecNumber evidence="4">5.1.-.-</ecNumber>
    </submittedName>
</protein>
<dbReference type="PANTHER" id="PTHR13774:SF17">
    <property type="entry name" value="PHENAZINE BIOSYNTHESIS-LIKE DOMAIN-CONTAINING PROTEIN"/>
    <property type="match status" value="1"/>
</dbReference>
<dbReference type="RefSeq" id="WP_146575370.1">
    <property type="nucleotide sequence ID" value="NZ_SJPH01000010.1"/>
</dbReference>
<dbReference type="AlphaFoldDB" id="A0A5C5VQ42"/>
<feature type="active site" evidence="3">
    <location>
        <position position="46"/>
    </location>
</feature>
<dbReference type="EC" id="5.1.-.-" evidence="4"/>
<evidence type="ECO:0000256" key="1">
    <source>
        <dbReference type="ARBA" id="ARBA00008270"/>
    </source>
</evidence>
<dbReference type="Pfam" id="PF02567">
    <property type="entry name" value="PhzC-PhzF"/>
    <property type="match status" value="1"/>
</dbReference>
<dbReference type="PANTHER" id="PTHR13774">
    <property type="entry name" value="PHENAZINE BIOSYNTHESIS PROTEIN"/>
    <property type="match status" value="1"/>
</dbReference>
<name>A0A5C5VQ42_9BACT</name>
<accession>A0A5C5VQ42</accession>
<dbReference type="EMBL" id="SJPH01000010">
    <property type="protein sequence ID" value="TWT40758.1"/>
    <property type="molecule type" value="Genomic_DNA"/>
</dbReference>
<gene>
    <name evidence="4" type="primary">yddE</name>
    <name evidence="4" type="ORF">Pla111_31760</name>
</gene>
<evidence type="ECO:0000256" key="3">
    <source>
        <dbReference type="PIRSR" id="PIRSR016184-1"/>
    </source>
</evidence>
<dbReference type="InterPro" id="IPR003719">
    <property type="entry name" value="Phenazine_PhzF-like"/>
</dbReference>
<keyword evidence="5" id="KW-1185">Reference proteome</keyword>
<comment type="caution">
    <text evidence="4">The sequence shown here is derived from an EMBL/GenBank/DDBJ whole genome shotgun (WGS) entry which is preliminary data.</text>
</comment>
<keyword evidence="2 4" id="KW-0413">Isomerase</keyword>
<reference evidence="4 5" key="1">
    <citation type="submission" date="2019-02" db="EMBL/GenBank/DDBJ databases">
        <title>Deep-cultivation of Planctomycetes and their phenomic and genomic characterization uncovers novel biology.</title>
        <authorList>
            <person name="Wiegand S."/>
            <person name="Jogler M."/>
            <person name="Boedeker C."/>
            <person name="Pinto D."/>
            <person name="Vollmers J."/>
            <person name="Rivas-Marin E."/>
            <person name="Kohn T."/>
            <person name="Peeters S.H."/>
            <person name="Heuer A."/>
            <person name="Rast P."/>
            <person name="Oberbeckmann S."/>
            <person name="Bunk B."/>
            <person name="Jeske O."/>
            <person name="Meyerdierks A."/>
            <person name="Storesund J.E."/>
            <person name="Kallscheuer N."/>
            <person name="Luecker S."/>
            <person name="Lage O.M."/>
            <person name="Pohl T."/>
            <person name="Merkel B.J."/>
            <person name="Hornburger P."/>
            <person name="Mueller R.-W."/>
            <person name="Bruemmer F."/>
            <person name="Labrenz M."/>
            <person name="Spormann A.M."/>
            <person name="Op Den Camp H."/>
            <person name="Overmann J."/>
            <person name="Amann R."/>
            <person name="Jetten M.S.M."/>
            <person name="Mascher T."/>
            <person name="Medema M.H."/>
            <person name="Devos D.P."/>
            <person name="Kaster A.-K."/>
            <person name="Ovreas L."/>
            <person name="Rohde M."/>
            <person name="Galperin M.Y."/>
            <person name="Jogler C."/>
        </authorList>
    </citation>
    <scope>NUCLEOTIDE SEQUENCE [LARGE SCALE GENOMIC DNA]</scope>
    <source>
        <strain evidence="4 5">Pla111</strain>
    </source>
</reference>